<dbReference type="Proteomes" id="UP001202328">
    <property type="component" value="Unassembled WGS sequence"/>
</dbReference>
<dbReference type="EMBL" id="JAJJMB010000948">
    <property type="protein sequence ID" value="KAI3960233.1"/>
    <property type="molecule type" value="Genomic_DNA"/>
</dbReference>
<evidence type="ECO:0000313" key="1">
    <source>
        <dbReference type="EMBL" id="KAI3960233.1"/>
    </source>
</evidence>
<accession>A0AAD4XYZ2</accession>
<protein>
    <submittedName>
        <fullName evidence="1">Uncharacterized protein</fullName>
    </submittedName>
</protein>
<comment type="caution">
    <text evidence="1">The sequence shown here is derived from an EMBL/GenBank/DDBJ whole genome shotgun (WGS) entry which is preliminary data.</text>
</comment>
<evidence type="ECO:0000313" key="2">
    <source>
        <dbReference type="Proteomes" id="UP001202328"/>
    </source>
</evidence>
<proteinExistence type="predicted"/>
<organism evidence="1 2">
    <name type="scientific">Papaver atlanticum</name>
    <dbReference type="NCBI Taxonomy" id="357466"/>
    <lineage>
        <taxon>Eukaryota</taxon>
        <taxon>Viridiplantae</taxon>
        <taxon>Streptophyta</taxon>
        <taxon>Embryophyta</taxon>
        <taxon>Tracheophyta</taxon>
        <taxon>Spermatophyta</taxon>
        <taxon>Magnoliopsida</taxon>
        <taxon>Ranunculales</taxon>
        <taxon>Papaveraceae</taxon>
        <taxon>Papaveroideae</taxon>
        <taxon>Papaver</taxon>
    </lineage>
</organism>
<reference evidence="1" key="1">
    <citation type="submission" date="2022-04" db="EMBL/GenBank/DDBJ databases">
        <title>A functionally conserved STORR gene fusion in Papaver species that diverged 16.8 million years ago.</title>
        <authorList>
            <person name="Catania T."/>
        </authorList>
    </citation>
    <scope>NUCLEOTIDE SEQUENCE</scope>
    <source>
        <strain evidence="1">S-188037</strain>
    </source>
</reference>
<name>A0AAD4XYZ2_9MAGN</name>
<keyword evidence="2" id="KW-1185">Reference proteome</keyword>
<gene>
    <name evidence="1" type="ORF">MKW98_016957</name>
</gene>
<dbReference type="AlphaFoldDB" id="A0AAD4XYZ2"/>
<sequence length="111" mass="12837">MASKIHIFRQSAMEAGNPGKYFINPSEKLINMASEWIALEHEDGIEMIFYRAAFKGFPILGKIYYNQAIGDFENMDDECSYIMNTDYLDARKIKGEVTEGFYKVYIPKNKT</sequence>